<organism evidence="1 2">
    <name type="scientific">Aequorivita viscosa</name>
    <dbReference type="NCBI Taxonomy" id="797419"/>
    <lineage>
        <taxon>Bacteria</taxon>
        <taxon>Pseudomonadati</taxon>
        <taxon>Bacteroidota</taxon>
        <taxon>Flavobacteriia</taxon>
        <taxon>Flavobacteriales</taxon>
        <taxon>Flavobacteriaceae</taxon>
        <taxon>Aequorivita</taxon>
    </lineage>
</organism>
<sequence>MKTALSVIVLLALTRNFGFGQSKKELRLTVSRLQSDSTAFEKKISENEILISNLNSELSEVKGLNRLLNTQVNELSTVRDKNTRLTDSIMQLNASLDSIGDYSRITNFVNAFYSSLEFSEEENLRQYEYGDVKFDLENFHALTSKNARYSQGRVKNLSSDRTHHKYYVMLQSIEEIKFSLDKILVRTKVMYSGENMGLFYNEEQLTLRDKKGVLQLTDWVDLDLYKMVHTIEASVENFTREDFYRWLDTAKD</sequence>
<dbReference type="EMBL" id="FQYV01000005">
    <property type="protein sequence ID" value="SHI74647.1"/>
    <property type="molecule type" value="Genomic_DNA"/>
</dbReference>
<accession>A0A1M6DMX6</accession>
<proteinExistence type="predicted"/>
<gene>
    <name evidence="1" type="ORF">SAMN04487908_10561</name>
</gene>
<reference evidence="2" key="1">
    <citation type="submission" date="2016-11" db="EMBL/GenBank/DDBJ databases">
        <authorList>
            <person name="Varghese N."/>
            <person name="Submissions S."/>
        </authorList>
    </citation>
    <scope>NUCLEOTIDE SEQUENCE [LARGE SCALE GENOMIC DNA]</scope>
    <source>
        <strain evidence="2">DSM 26349</strain>
    </source>
</reference>
<protein>
    <submittedName>
        <fullName evidence="1">Uncharacterized protein</fullName>
    </submittedName>
</protein>
<name>A0A1M6DMX6_9FLAO</name>
<evidence type="ECO:0000313" key="1">
    <source>
        <dbReference type="EMBL" id="SHI74647.1"/>
    </source>
</evidence>
<dbReference type="Proteomes" id="UP000184172">
    <property type="component" value="Unassembled WGS sequence"/>
</dbReference>
<dbReference type="OrthoDB" id="1429533at2"/>
<dbReference type="RefSeq" id="WP_073215769.1">
    <property type="nucleotide sequence ID" value="NZ_FNNS01000006.1"/>
</dbReference>
<dbReference type="AlphaFoldDB" id="A0A1M6DMX6"/>
<evidence type="ECO:0000313" key="2">
    <source>
        <dbReference type="Proteomes" id="UP000184172"/>
    </source>
</evidence>
<keyword evidence="2" id="KW-1185">Reference proteome</keyword>